<evidence type="ECO:0000313" key="3">
    <source>
        <dbReference type="EMBL" id="EYC06569.1"/>
    </source>
</evidence>
<keyword evidence="2" id="KW-0472">Membrane</keyword>
<name>A0A016TUA2_9BILA</name>
<sequence>MKQCVMLSLLSALVICVIIATVVVVVVMERWREHTGEERKAKTLIKHCHYHEVERFRSSDDGGQIIPTQVPRRQSTGNGPRSNRNFALP</sequence>
<proteinExistence type="predicted"/>
<comment type="caution">
    <text evidence="3">The sequence shown here is derived from an EMBL/GenBank/DDBJ whole genome shotgun (WGS) entry which is preliminary data.</text>
</comment>
<feature type="compositionally biased region" description="Polar residues" evidence="1">
    <location>
        <begin position="71"/>
        <end position="89"/>
    </location>
</feature>
<keyword evidence="4" id="KW-1185">Reference proteome</keyword>
<keyword evidence="2" id="KW-0812">Transmembrane</keyword>
<dbReference type="EMBL" id="JARK01001411">
    <property type="protein sequence ID" value="EYC06569.1"/>
    <property type="molecule type" value="Genomic_DNA"/>
</dbReference>
<feature type="transmembrane region" description="Helical" evidence="2">
    <location>
        <begin position="6"/>
        <end position="28"/>
    </location>
</feature>
<organism evidence="3 4">
    <name type="scientific">Ancylostoma ceylanicum</name>
    <dbReference type="NCBI Taxonomy" id="53326"/>
    <lineage>
        <taxon>Eukaryota</taxon>
        <taxon>Metazoa</taxon>
        <taxon>Ecdysozoa</taxon>
        <taxon>Nematoda</taxon>
        <taxon>Chromadorea</taxon>
        <taxon>Rhabditida</taxon>
        <taxon>Rhabditina</taxon>
        <taxon>Rhabditomorpha</taxon>
        <taxon>Strongyloidea</taxon>
        <taxon>Ancylostomatidae</taxon>
        <taxon>Ancylostomatinae</taxon>
        <taxon>Ancylostoma</taxon>
    </lineage>
</organism>
<protein>
    <submittedName>
        <fullName evidence="3">Uncharacterized protein</fullName>
    </submittedName>
</protein>
<evidence type="ECO:0000256" key="1">
    <source>
        <dbReference type="SAM" id="MobiDB-lite"/>
    </source>
</evidence>
<reference evidence="4" key="1">
    <citation type="journal article" date="2015" name="Nat. Genet.">
        <title>The genome and transcriptome of the zoonotic hookworm Ancylostoma ceylanicum identify infection-specific gene families.</title>
        <authorList>
            <person name="Schwarz E.M."/>
            <person name="Hu Y."/>
            <person name="Antoshechkin I."/>
            <person name="Miller M.M."/>
            <person name="Sternberg P.W."/>
            <person name="Aroian R.V."/>
        </authorList>
    </citation>
    <scope>NUCLEOTIDE SEQUENCE</scope>
    <source>
        <strain evidence="4">HY135</strain>
    </source>
</reference>
<evidence type="ECO:0000313" key="4">
    <source>
        <dbReference type="Proteomes" id="UP000024635"/>
    </source>
</evidence>
<accession>A0A016TUA2</accession>
<dbReference type="AlphaFoldDB" id="A0A016TUA2"/>
<feature type="region of interest" description="Disordered" evidence="1">
    <location>
        <begin position="59"/>
        <end position="89"/>
    </location>
</feature>
<dbReference type="Proteomes" id="UP000024635">
    <property type="component" value="Unassembled WGS sequence"/>
</dbReference>
<evidence type="ECO:0000256" key="2">
    <source>
        <dbReference type="SAM" id="Phobius"/>
    </source>
</evidence>
<keyword evidence="2" id="KW-1133">Transmembrane helix</keyword>
<gene>
    <name evidence="3" type="primary">Acey_s0075.g966</name>
    <name evidence="3" type="ORF">Y032_0075g966</name>
</gene>